<organism evidence="2">
    <name type="scientific">uncultured Caudovirales phage</name>
    <dbReference type="NCBI Taxonomy" id="2100421"/>
    <lineage>
        <taxon>Viruses</taxon>
        <taxon>Duplodnaviria</taxon>
        <taxon>Heunggongvirae</taxon>
        <taxon>Uroviricota</taxon>
        <taxon>Caudoviricetes</taxon>
        <taxon>Peduoviridae</taxon>
        <taxon>Maltschvirus</taxon>
        <taxon>Maltschvirus maltsch</taxon>
    </lineage>
</organism>
<feature type="compositionally biased region" description="Low complexity" evidence="1">
    <location>
        <begin position="145"/>
        <end position="167"/>
    </location>
</feature>
<reference evidence="2" key="1">
    <citation type="submission" date="2020-05" db="EMBL/GenBank/DDBJ databases">
        <authorList>
            <person name="Chiriac C."/>
            <person name="Salcher M."/>
            <person name="Ghai R."/>
            <person name="Kavagutti S V."/>
        </authorList>
    </citation>
    <scope>NUCLEOTIDE SEQUENCE</scope>
</reference>
<name>A0A6J7XAX3_9CAUD</name>
<sequence length="254" mass="27705">MSVHSKLMAARVELQGTALKKSGQNKFAGYNYFELGDFLPTIQAIFNRLGLCGVVSYSIEYATLTITDTEDGTVIVITSPMAEANLKGTHPIQNLGAVETYSRRYLWMTAMEIVEHDILDATTGYEAPQQKASKPEQAPAKDKPAATPAKPAATQAKPAATPAKTATNSEGEKVTAGKAGQWQITLYEREDGDWATAIMDAVDLALQLTKSAEDVQNIFKANRVHFDRLKQDAPTMYEDLLAKLKTAKASFTQE</sequence>
<evidence type="ECO:0000313" key="2">
    <source>
        <dbReference type="EMBL" id="CAB5224469.1"/>
    </source>
</evidence>
<dbReference type="InterPro" id="IPR007499">
    <property type="entry name" value="ERF_bacteria_virus"/>
</dbReference>
<gene>
    <name evidence="2" type="ORF">UFOVP393_93</name>
</gene>
<evidence type="ECO:0000256" key="1">
    <source>
        <dbReference type="SAM" id="MobiDB-lite"/>
    </source>
</evidence>
<dbReference type="EMBL" id="LR798335">
    <property type="protein sequence ID" value="CAB5224469.1"/>
    <property type="molecule type" value="Genomic_DNA"/>
</dbReference>
<protein>
    <submittedName>
        <fullName evidence="2">Essential recombination function protein</fullName>
    </submittedName>
</protein>
<accession>A0A6J7XAX3</accession>
<feature type="region of interest" description="Disordered" evidence="1">
    <location>
        <begin position="126"/>
        <end position="178"/>
    </location>
</feature>
<proteinExistence type="predicted"/>
<dbReference type="Pfam" id="PF04404">
    <property type="entry name" value="ERF"/>
    <property type="match status" value="1"/>
</dbReference>